<evidence type="ECO:0000313" key="2">
    <source>
        <dbReference type="EMBL" id="RKO93653.1"/>
    </source>
</evidence>
<organism evidence="2 3">
    <name type="scientific">Blyttiomyces helicus</name>
    <dbReference type="NCBI Taxonomy" id="388810"/>
    <lineage>
        <taxon>Eukaryota</taxon>
        <taxon>Fungi</taxon>
        <taxon>Fungi incertae sedis</taxon>
        <taxon>Chytridiomycota</taxon>
        <taxon>Chytridiomycota incertae sedis</taxon>
        <taxon>Chytridiomycetes</taxon>
        <taxon>Chytridiomycetes incertae sedis</taxon>
        <taxon>Blyttiomyces</taxon>
    </lineage>
</organism>
<reference evidence="3" key="1">
    <citation type="journal article" date="2018" name="Nat. Microbiol.">
        <title>Leveraging single-cell genomics to expand the fungal tree of life.</title>
        <authorList>
            <person name="Ahrendt S.R."/>
            <person name="Quandt C.A."/>
            <person name="Ciobanu D."/>
            <person name="Clum A."/>
            <person name="Salamov A."/>
            <person name="Andreopoulos B."/>
            <person name="Cheng J.F."/>
            <person name="Woyke T."/>
            <person name="Pelin A."/>
            <person name="Henrissat B."/>
            <person name="Reynolds N.K."/>
            <person name="Benny G.L."/>
            <person name="Smith M.E."/>
            <person name="James T.Y."/>
            <person name="Grigoriev I.V."/>
        </authorList>
    </citation>
    <scope>NUCLEOTIDE SEQUENCE [LARGE SCALE GENOMIC DNA]</scope>
</reference>
<dbReference type="AlphaFoldDB" id="A0A4P9WNJ0"/>
<dbReference type="EMBL" id="KZ994159">
    <property type="protein sequence ID" value="RKO93653.1"/>
    <property type="molecule type" value="Genomic_DNA"/>
</dbReference>
<keyword evidence="3" id="KW-1185">Reference proteome</keyword>
<dbReference type="Proteomes" id="UP000269721">
    <property type="component" value="Unassembled WGS sequence"/>
</dbReference>
<evidence type="ECO:0000313" key="3">
    <source>
        <dbReference type="Proteomes" id="UP000269721"/>
    </source>
</evidence>
<name>A0A4P9WNJ0_9FUNG</name>
<gene>
    <name evidence="2" type="ORF">BDK51DRAFT_50942</name>
</gene>
<evidence type="ECO:0000256" key="1">
    <source>
        <dbReference type="SAM" id="MobiDB-lite"/>
    </source>
</evidence>
<sequence length="262" mass="27993">MEPPRGCLRLNYRLTLHGSDIDNDGDDNLQVDQLDVTVDRLVASLIDGRCREPPVAVSGRAYKLWLHGFMGPSVGRYAYQLNYIEPTMAVSGPVAPHLEVLGALVWRGSEGGVSAAQRSPPLQNVGGRGPLRKDQPGPNLLGRTGPGDGGIWNHKPQLAPLILTVDLRSSFNPKLILRVSLVLAETATGGSLHATAGSIGDDDVADSVDDGSDVSLDDADVASLDADLWPSQTLAASVDLTMNDFNYDPEMAHRPRLQGPTF</sequence>
<feature type="region of interest" description="Disordered" evidence="1">
    <location>
        <begin position="114"/>
        <end position="149"/>
    </location>
</feature>
<accession>A0A4P9WNJ0</accession>
<protein>
    <submittedName>
        <fullName evidence="2">Uncharacterized protein</fullName>
    </submittedName>
</protein>
<proteinExistence type="predicted"/>